<feature type="compositionally biased region" description="Basic and acidic residues" evidence="1">
    <location>
        <begin position="20"/>
        <end position="31"/>
    </location>
</feature>
<dbReference type="Proteomes" id="UP000324222">
    <property type="component" value="Unassembled WGS sequence"/>
</dbReference>
<gene>
    <name evidence="2" type="ORF">E2C01_067008</name>
</gene>
<sequence length="31" mass="3409">MGYHPPPMAGGRPTATNQPCREKDIVGRRSQ</sequence>
<accession>A0A5B7HTX2</accession>
<protein>
    <submittedName>
        <fullName evidence="2">Uncharacterized protein</fullName>
    </submittedName>
</protein>
<reference evidence="2 3" key="1">
    <citation type="submission" date="2019-05" db="EMBL/GenBank/DDBJ databases">
        <title>Another draft genome of Portunus trituberculatus and its Hox gene families provides insights of decapod evolution.</title>
        <authorList>
            <person name="Jeong J.-H."/>
            <person name="Song I."/>
            <person name="Kim S."/>
            <person name="Choi T."/>
            <person name="Kim D."/>
            <person name="Ryu S."/>
            <person name="Kim W."/>
        </authorList>
    </citation>
    <scope>NUCLEOTIDE SEQUENCE [LARGE SCALE GENOMIC DNA]</scope>
    <source>
        <tissue evidence="2">Muscle</tissue>
    </source>
</reference>
<name>A0A5B7HTX2_PORTR</name>
<evidence type="ECO:0000256" key="1">
    <source>
        <dbReference type="SAM" id="MobiDB-lite"/>
    </source>
</evidence>
<proteinExistence type="predicted"/>
<evidence type="ECO:0000313" key="3">
    <source>
        <dbReference type="Proteomes" id="UP000324222"/>
    </source>
</evidence>
<comment type="caution">
    <text evidence="2">The sequence shown here is derived from an EMBL/GenBank/DDBJ whole genome shotgun (WGS) entry which is preliminary data.</text>
</comment>
<dbReference type="EMBL" id="VSRR010035240">
    <property type="protein sequence ID" value="MPC72697.1"/>
    <property type="molecule type" value="Genomic_DNA"/>
</dbReference>
<organism evidence="2 3">
    <name type="scientific">Portunus trituberculatus</name>
    <name type="common">Swimming crab</name>
    <name type="synonym">Neptunus trituberculatus</name>
    <dbReference type="NCBI Taxonomy" id="210409"/>
    <lineage>
        <taxon>Eukaryota</taxon>
        <taxon>Metazoa</taxon>
        <taxon>Ecdysozoa</taxon>
        <taxon>Arthropoda</taxon>
        <taxon>Crustacea</taxon>
        <taxon>Multicrustacea</taxon>
        <taxon>Malacostraca</taxon>
        <taxon>Eumalacostraca</taxon>
        <taxon>Eucarida</taxon>
        <taxon>Decapoda</taxon>
        <taxon>Pleocyemata</taxon>
        <taxon>Brachyura</taxon>
        <taxon>Eubrachyura</taxon>
        <taxon>Portunoidea</taxon>
        <taxon>Portunidae</taxon>
        <taxon>Portuninae</taxon>
        <taxon>Portunus</taxon>
    </lineage>
</organism>
<feature type="region of interest" description="Disordered" evidence="1">
    <location>
        <begin position="1"/>
        <end position="31"/>
    </location>
</feature>
<dbReference type="AlphaFoldDB" id="A0A5B7HTX2"/>
<evidence type="ECO:0000313" key="2">
    <source>
        <dbReference type="EMBL" id="MPC72697.1"/>
    </source>
</evidence>
<keyword evidence="3" id="KW-1185">Reference proteome</keyword>